<protein>
    <submittedName>
        <fullName evidence="1">Uncharacterized protein</fullName>
    </submittedName>
</protein>
<evidence type="ECO:0000313" key="1">
    <source>
        <dbReference type="EMBL" id="KAF7509372.1"/>
    </source>
</evidence>
<name>A0A8H7AK10_9EURO</name>
<organism evidence="1 2">
    <name type="scientific">Endocarpon pusillum</name>
    <dbReference type="NCBI Taxonomy" id="364733"/>
    <lineage>
        <taxon>Eukaryota</taxon>
        <taxon>Fungi</taxon>
        <taxon>Dikarya</taxon>
        <taxon>Ascomycota</taxon>
        <taxon>Pezizomycotina</taxon>
        <taxon>Eurotiomycetes</taxon>
        <taxon>Chaetothyriomycetidae</taxon>
        <taxon>Verrucariales</taxon>
        <taxon>Verrucariaceae</taxon>
        <taxon>Endocarpon</taxon>
    </lineage>
</organism>
<evidence type="ECO:0000313" key="2">
    <source>
        <dbReference type="Proteomes" id="UP000606974"/>
    </source>
</evidence>
<comment type="caution">
    <text evidence="1">The sequence shown here is derived from an EMBL/GenBank/DDBJ whole genome shotgun (WGS) entry which is preliminary data.</text>
</comment>
<dbReference type="Proteomes" id="UP000606974">
    <property type="component" value="Unassembled WGS sequence"/>
</dbReference>
<proteinExistence type="predicted"/>
<dbReference type="AlphaFoldDB" id="A0A8H7AK10"/>
<accession>A0A8H7AK10</accession>
<sequence length="67" mass="7362">MMQALLESYVAWVPFRRPSGAERNRSIGYEAAEVLTDASDLTVCVLRIDPSHLVTAVFQSACFCAVV</sequence>
<gene>
    <name evidence="1" type="ORF">GJ744_008095</name>
</gene>
<reference evidence="1" key="1">
    <citation type="submission" date="2020-02" db="EMBL/GenBank/DDBJ databases">
        <authorList>
            <person name="Palmer J.M."/>
        </authorList>
    </citation>
    <scope>NUCLEOTIDE SEQUENCE</scope>
    <source>
        <strain evidence="1">EPUS1.4</strain>
        <tissue evidence="1">Thallus</tissue>
    </source>
</reference>
<keyword evidence="2" id="KW-1185">Reference proteome</keyword>
<dbReference type="EMBL" id="JAACFV010000042">
    <property type="protein sequence ID" value="KAF7509372.1"/>
    <property type="molecule type" value="Genomic_DNA"/>
</dbReference>